<dbReference type="AlphaFoldDB" id="A0A4Z2IE19"/>
<keyword evidence="3" id="KW-1185">Reference proteome</keyword>
<gene>
    <name evidence="2" type="ORF">EYF80_013504</name>
</gene>
<feature type="region of interest" description="Disordered" evidence="1">
    <location>
        <begin position="53"/>
        <end position="77"/>
    </location>
</feature>
<proteinExistence type="predicted"/>
<evidence type="ECO:0000313" key="3">
    <source>
        <dbReference type="Proteomes" id="UP000314294"/>
    </source>
</evidence>
<comment type="caution">
    <text evidence="2">The sequence shown here is derived from an EMBL/GenBank/DDBJ whole genome shotgun (WGS) entry which is preliminary data.</text>
</comment>
<dbReference type="Proteomes" id="UP000314294">
    <property type="component" value="Unassembled WGS sequence"/>
</dbReference>
<accession>A0A4Z2IE19</accession>
<organism evidence="2 3">
    <name type="scientific">Liparis tanakae</name>
    <name type="common">Tanaka's snailfish</name>
    <dbReference type="NCBI Taxonomy" id="230148"/>
    <lineage>
        <taxon>Eukaryota</taxon>
        <taxon>Metazoa</taxon>
        <taxon>Chordata</taxon>
        <taxon>Craniata</taxon>
        <taxon>Vertebrata</taxon>
        <taxon>Euteleostomi</taxon>
        <taxon>Actinopterygii</taxon>
        <taxon>Neopterygii</taxon>
        <taxon>Teleostei</taxon>
        <taxon>Neoteleostei</taxon>
        <taxon>Acanthomorphata</taxon>
        <taxon>Eupercaria</taxon>
        <taxon>Perciformes</taxon>
        <taxon>Cottioidei</taxon>
        <taxon>Cottales</taxon>
        <taxon>Liparidae</taxon>
        <taxon>Liparis</taxon>
    </lineage>
</organism>
<dbReference type="EMBL" id="SRLO01000095">
    <property type="protein sequence ID" value="TNN76216.1"/>
    <property type="molecule type" value="Genomic_DNA"/>
</dbReference>
<evidence type="ECO:0000313" key="2">
    <source>
        <dbReference type="EMBL" id="TNN76216.1"/>
    </source>
</evidence>
<evidence type="ECO:0000256" key="1">
    <source>
        <dbReference type="SAM" id="MobiDB-lite"/>
    </source>
</evidence>
<reference evidence="2 3" key="1">
    <citation type="submission" date="2019-03" db="EMBL/GenBank/DDBJ databases">
        <title>First draft genome of Liparis tanakae, snailfish: a comprehensive survey of snailfish specific genes.</title>
        <authorList>
            <person name="Kim W."/>
            <person name="Song I."/>
            <person name="Jeong J.-H."/>
            <person name="Kim D."/>
            <person name="Kim S."/>
            <person name="Ryu S."/>
            <person name="Song J.Y."/>
            <person name="Lee S.K."/>
        </authorList>
    </citation>
    <scope>NUCLEOTIDE SEQUENCE [LARGE SCALE GENOMIC DNA]</scope>
    <source>
        <tissue evidence="2">Muscle</tissue>
    </source>
</reference>
<sequence>MLTDIRKGCLKDEPLIDPQPPEAGAVFDCLRESCRARHRAGWARRGDHVETTWTPMMTREAAPPISTDSRLAPIHAE</sequence>
<name>A0A4Z2IE19_9TELE</name>
<protein>
    <submittedName>
        <fullName evidence="2">Uncharacterized protein</fullName>
    </submittedName>
</protein>